<organism evidence="1 2">
    <name type="scientific">Geomonas paludis</name>
    <dbReference type="NCBI Taxonomy" id="2740185"/>
    <lineage>
        <taxon>Bacteria</taxon>
        <taxon>Pseudomonadati</taxon>
        <taxon>Thermodesulfobacteriota</taxon>
        <taxon>Desulfuromonadia</taxon>
        <taxon>Geobacterales</taxon>
        <taxon>Geobacteraceae</taxon>
        <taxon>Geomonas</taxon>
    </lineage>
</organism>
<sequence length="122" mass="13825">MDARYCIVNDCLYALRVTALPHMRQQLELEVKLLKLRVELLKDDSAWGGVQDTAPFEDLQQLVQVFIAYRQSEDACWEIVRLVDALFTQVRAQAAEHVLIADTTPFLGEVSPSLQTPGARRP</sequence>
<dbReference type="Proteomes" id="UP000568888">
    <property type="component" value="Unassembled WGS sequence"/>
</dbReference>
<comment type="caution">
    <text evidence="1">The sequence shown here is derived from an EMBL/GenBank/DDBJ whole genome shotgun (WGS) entry which is preliminary data.</text>
</comment>
<accession>A0A6V8MTX3</accession>
<dbReference type="AlphaFoldDB" id="A0A6V8MTX3"/>
<reference evidence="2" key="1">
    <citation type="submission" date="2020-06" db="EMBL/GenBank/DDBJ databases">
        <title>Draft genomic sequecing of Geomonas sp. Red736.</title>
        <authorList>
            <person name="Itoh H."/>
            <person name="Xu Z.X."/>
            <person name="Ushijima N."/>
            <person name="Masuda Y."/>
            <person name="Shiratori Y."/>
            <person name="Senoo K."/>
        </authorList>
    </citation>
    <scope>NUCLEOTIDE SEQUENCE [LARGE SCALE GENOMIC DNA]</scope>
    <source>
        <strain evidence="2">Red736</strain>
    </source>
</reference>
<name>A0A6V8MTX3_9BACT</name>
<proteinExistence type="predicted"/>
<evidence type="ECO:0000313" key="1">
    <source>
        <dbReference type="EMBL" id="GFO63625.1"/>
    </source>
</evidence>
<protein>
    <submittedName>
        <fullName evidence="1">Uncharacterized protein</fullName>
    </submittedName>
</protein>
<evidence type="ECO:0000313" key="2">
    <source>
        <dbReference type="Proteomes" id="UP000568888"/>
    </source>
</evidence>
<dbReference type="EMBL" id="BLXY01000002">
    <property type="protein sequence ID" value="GFO63625.1"/>
    <property type="molecule type" value="Genomic_DNA"/>
</dbReference>
<gene>
    <name evidence="1" type="ORF">GMPD_15440</name>
</gene>